<dbReference type="Proteomes" id="UP000054596">
    <property type="component" value="Unassembled WGS sequence"/>
</dbReference>
<comment type="caution">
    <text evidence="1">The sequence shown here is derived from an EMBL/GenBank/DDBJ whole genome shotgun (WGS) entry which is preliminary data.</text>
</comment>
<dbReference type="OrthoDB" id="9134390at2"/>
<dbReference type="STRING" id="1777143.AWB82_05611"/>
<keyword evidence="2" id="KW-1185">Reference proteome</keyword>
<accession>A0A158CMU8</accession>
<evidence type="ECO:0000313" key="1">
    <source>
        <dbReference type="EMBL" id="SAK83668.1"/>
    </source>
</evidence>
<evidence type="ECO:0000313" key="2">
    <source>
        <dbReference type="Proteomes" id="UP000054596"/>
    </source>
</evidence>
<reference evidence="1" key="1">
    <citation type="submission" date="2016-01" db="EMBL/GenBank/DDBJ databases">
        <authorList>
            <person name="Peeters C."/>
        </authorList>
    </citation>
    <scope>NUCLEOTIDE SEQUENCE [LARGE SCALE GENOMIC DNA]</scope>
    <source>
        <strain evidence="1">LMG 29325</strain>
    </source>
</reference>
<gene>
    <name evidence="1" type="ORF">AWB82_05611</name>
</gene>
<proteinExistence type="predicted"/>
<organism evidence="1 2">
    <name type="scientific">Caballeronia glebae</name>
    <dbReference type="NCBI Taxonomy" id="1777143"/>
    <lineage>
        <taxon>Bacteria</taxon>
        <taxon>Pseudomonadati</taxon>
        <taxon>Pseudomonadota</taxon>
        <taxon>Betaproteobacteria</taxon>
        <taxon>Burkholderiales</taxon>
        <taxon>Burkholderiaceae</taxon>
        <taxon>Caballeronia</taxon>
    </lineage>
</organism>
<dbReference type="RefSeq" id="WP_086972598.1">
    <property type="nucleotide sequence ID" value="NZ_FCOJ02000053.1"/>
</dbReference>
<sequence length="166" mass="18921">MALRILSQERFEQTTRRLLEAPDDLIAVGRARLAGSSARQSGVALHRDLFERYLTALKPVVSITWQEWSEAMKEETHRLGSKDKAREALLFEDAAGPAADMRFIGVIRQFWLACDAINRTLDKADWLDPPVLLLAWLIERRETLCAEVVASQPYWPMGLSKDGQWI</sequence>
<protein>
    <submittedName>
        <fullName evidence="1">Uncharacterized protein</fullName>
    </submittedName>
</protein>
<dbReference type="EMBL" id="FCOJ02000053">
    <property type="protein sequence ID" value="SAK83668.1"/>
    <property type="molecule type" value="Genomic_DNA"/>
</dbReference>
<name>A0A158CMU8_9BURK</name>
<dbReference type="AlphaFoldDB" id="A0A158CMU8"/>